<protein>
    <recommendedName>
        <fullName evidence="4">ABC transporter permease subunit</fullName>
    </recommendedName>
</protein>
<feature type="transmembrane region" description="Helical" evidence="1">
    <location>
        <begin position="247"/>
        <end position="268"/>
    </location>
</feature>
<feature type="transmembrane region" description="Helical" evidence="1">
    <location>
        <begin position="73"/>
        <end position="91"/>
    </location>
</feature>
<keyword evidence="1" id="KW-0472">Membrane</keyword>
<feature type="transmembrane region" description="Helical" evidence="1">
    <location>
        <begin position="163"/>
        <end position="186"/>
    </location>
</feature>
<proteinExistence type="predicted"/>
<name>A0A7D3XK93_9BACL</name>
<keyword evidence="3" id="KW-1185">Reference proteome</keyword>
<evidence type="ECO:0000313" key="2">
    <source>
        <dbReference type="EMBL" id="QKG85359.1"/>
    </source>
</evidence>
<dbReference type="AlphaFoldDB" id="A0A7D3XK93"/>
<evidence type="ECO:0000256" key="1">
    <source>
        <dbReference type="SAM" id="Phobius"/>
    </source>
</evidence>
<dbReference type="EMBL" id="CP048104">
    <property type="protein sequence ID" value="QKG85359.1"/>
    <property type="molecule type" value="Genomic_DNA"/>
</dbReference>
<dbReference type="Proteomes" id="UP000503088">
    <property type="component" value="Chromosome"/>
</dbReference>
<evidence type="ECO:0000313" key="3">
    <source>
        <dbReference type="Proteomes" id="UP000503088"/>
    </source>
</evidence>
<feature type="transmembrane region" description="Helical" evidence="1">
    <location>
        <begin position="12"/>
        <end position="31"/>
    </location>
</feature>
<feature type="transmembrane region" description="Helical" evidence="1">
    <location>
        <begin position="117"/>
        <end position="143"/>
    </location>
</feature>
<organism evidence="2 3">
    <name type="scientific">Kroppenstedtia pulmonis</name>
    <dbReference type="NCBI Taxonomy" id="1380685"/>
    <lineage>
        <taxon>Bacteria</taxon>
        <taxon>Bacillati</taxon>
        <taxon>Bacillota</taxon>
        <taxon>Bacilli</taxon>
        <taxon>Bacillales</taxon>
        <taxon>Thermoactinomycetaceae</taxon>
        <taxon>Kroppenstedtia</taxon>
    </lineage>
</organism>
<gene>
    <name evidence="2" type="ORF">GXN76_13325</name>
</gene>
<sequence>MMKLFRLVKRDGLRLLSFPKIVWVILIYLWIGWITHMDLNKLAFYTKETVHAWDILVMAFKGPGIHDFVMADLFKWFIPQALLIYITGHLLDQELKGWSLYTIPRIGSFSMWMATKILALFVFTGAYFFIGFCTVLVLSLAGNPISSEWGSFLLLDDKTLGKIGVISLLIHQLTLLWLTGFAFALLQTLLTLLVNQSIYGVLGVIVFHLVSVNIGYFSFSSIRWLPTNQGIGFRHHLLEPKSDLTFLWSYSYLCIFSILLITCLFSLIRKKELLVFSRNL</sequence>
<dbReference type="KEGG" id="kpul:GXN76_13325"/>
<dbReference type="RefSeq" id="WP_173223946.1">
    <property type="nucleotide sequence ID" value="NZ_CP048104.1"/>
</dbReference>
<reference evidence="2 3" key="1">
    <citation type="submission" date="2020-01" db="EMBL/GenBank/DDBJ databases">
        <authorList>
            <person name="Gulvik C.A."/>
            <person name="Batra D.G."/>
        </authorList>
    </citation>
    <scope>NUCLEOTIDE SEQUENCE [LARGE SCALE GENOMIC DNA]</scope>
    <source>
        <strain evidence="2 3">W9323</strain>
    </source>
</reference>
<evidence type="ECO:0008006" key="4">
    <source>
        <dbReference type="Google" id="ProtNLM"/>
    </source>
</evidence>
<keyword evidence="1" id="KW-0812">Transmembrane</keyword>
<keyword evidence="1" id="KW-1133">Transmembrane helix</keyword>
<feature type="transmembrane region" description="Helical" evidence="1">
    <location>
        <begin position="198"/>
        <end position="219"/>
    </location>
</feature>
<accession>A0A7D3XK93</accession>